<protein>
    <submittedName>
        <fullName evidence="1">HTH transcriptional regulator</fullName>
    </submittedName>
</protein>
<organism evidence="1 2">
    <name type="scientific">Isoptericola halotolerans</name>
    <dbReference type="NCBI Taxonomy" id="300560"/>
    <lineage>
        <taxon>Bacteria</taxon>
        <taxon>Bacillati</taxon>
        <taxon>Actinomycetota</taxon>
        <taxon>Actinomycetes</taxon>
        <taxon>Micrococcales</taxon>
        <taxon>Promicromonosporaceae</taxon>
        <taxon>Isoptericola</taxon>
    </lineage>
</organism>
<proteinExistence type="predicted"/>
<accession>A0ABX2A710</accession>
<reference evidence="1 2" key="1">
    <citation type="submission" date="2020-05" db="EMBL/GenBank/DDBJ databases">
        <title>Genomic Encyclopedia of Type Strains, Phase III (KMG-III): the genomes of soil and plant-associated and newly described type strains.</title>
        <authorList>
            <person name="Whitman W."/>
        </authorList>
    </citation>
    <scope>NUCLEOTIDE SEQUENCE [LARGE SCALE GENOMIC DNA]</scope>
    <source>
        <strain evidence="1 2">KCTC 19046</strain>
    </source>
</reference>
<keyword evidence="2" id="KW-1185">Reference proteome</keyword>
<gene>
    <name evidence="1" type="ORF">HDG69_003249</name>
</gene>
<comment type="caution">
    <text evidence="1">The sequence shown here is derived from an EMBL/GenBank/DDBJ whole genome shotgun (WGS) entry which is preliminary data.</text>
</comment>
<name>A0ABX2A710_9MICO</name>
<evidence type="ECO:0000313" key="2">
    <source>
        <dbReference type="Proteomes" id="UP000757540"/>
    </source>
</evidence>
<dbReference type="EMBL" id="JABEZU010000004">
    <property type="protein sequence ID" value="NOV98654.1"/>
    <property type="molecule type" value="Genomic_DNA"/>
</dbReference>
<dbReference type="RefSeq" id="WP_216645787.1">
    <property type="nucleotide sequence ID" value="NZ_BAAAML010000003.1"/>
</dbReference>
<dbReference type="Proteomes" id="UP000757540">
    <property type="component" value="Unassembled WGS sequence"/>
</dbReference>
<sequence>MTARFYDRAEDRNADVRVRGVDPLQQERTILDHVGAFGSITRGRAAELCQTSPPQARTILKRLVDGGRLKAVGERRAARYESAGPGPSTEV</sequence>
<evidence type="ECO:0000313" key="1">
    <source>
        <dbReference type="EMBL" id="NOV98654.1"/>
    </source>
</evidence>